<dbReference type="GO" id="GO:0006950">
    <property type="term" value="P:response to stress"/>
    <property type="evidence" value="ECO:0007669"/>
    <property type="project" value="TreeGrafter"/>
</dbReference>
<dbReference type="RefSeq" id="WP_121101716.1">
    <property type="nucleotide sequence ID" value="NZ_RBII01000002.1"/>
</dbReference>
<dbReference type="InterPro" id="IPR036388">
    <property type="entry name" value="WH-like_DNA-bd_sf"/>
</dbReference>
<dbReference type="InterPro" id="IPR036390">
    <property type="entry name" value="WH_DNA-bd_sf"/>
</dbReference>
<dbReference type="PROSITE" id="PS01117">
    <property type="entry name" value="HTH_MARR_1"/>
    <property type="match status" value="1"/>
</dbReference>
<dbReference type="PRINTS" id="PR00598">
    <property type="entry name" value="HTHMARR"/>
</dbReference>
<keyword evidence="2" id="KW-0238">DNA-binding</keyword>
<evidence type="ECO:0000256" key="3">
    <source>
        <dbReference type="ARBA" id="ARBA00023163"/>
    </source>
</evidence>
<protein>
    <submittedName>
        <fullName evidence="5">MarR family transcriptional regulator</fullName>
    </submittedName>
</protein>
<gene>
    <name evidence="5" type="ORF">DES40_2084</name>
</gene>
<dbReference type="Proteomes" id="UP000282211">
    <property type="component" value="Unassembled WGS sequence"/>
</dbReference>
<evidence type="ECO:0000259" key="4">
    <source>
        <dbReference type="PROSITE" id="PS50995"/>
    </source>
</evidence>
<evidence type="ECO:0000256" key="2">
    <source>
        <dbReference type="ARBA" id="ARBA00023125"/>
    </source>
</evidence>
<evidence type="ECO:0000313" key="5">
    <source>
        <dbReference type="EMBL" id="RKQ69285.1"/>
    </source>
</evidence>
<dbReference type="InterPro" id="IPR023187">
    <property type="entry name" value="Tscrpt_reg_MarR-type_CS"/>
</dbReference>
<dbReference type="PROSITE" id="PS50995">
    <property type="entry name" value="HTH_MARR_2"/>
    <property type="match status" value="1"/>
</dbReference>
<dbReference type="EMBL" id="RBII01000002">
    <property type="protein sequence ID" value="RKQ69285.1"/>
    <property type="molecule type" value="Genomic_DNA"/>
</dbReference>
<dbReference type="GO" id="GO:0003677">
    <property type="term" value="F:DNA binding"/>
    <property type="evidence" value="ECO:0007669"/>
    <property type="project" value="UniProtKB-KW"/>
</dbReference>
<dbReference type="PANTHER" id="PTHR33164:SF43">
    <property type="entry name" value="HTH-TYPE TRANSCRIPTIONAL REPRESSOR YETL"/>
    <property type="match status" value="1"/>
</dbReference>
<proteinExistence type="predicted"/>
<dbReference type="InParanoid" id="A0A420WEC6"/>
<dbReference type="AlphaFoldDB" id="A0A420WEC6"/>
<comment type="caution">
    <text evidence="5">The sequence shown here is derived from an EMBL/GenBank/DDBJ whole genome shotgun (WGS) entry which is preliminary data.</text>
</comment>
<name>A0A420WEC6_9PROT</name>
<dbReference type="GO" id="GO:0003700">
    <property type="term" value="F:DNA-binding transcription factor activity"/>
    <property type="evidence" value="ECO:0007669"/>
    <property type="project" value="InterPro"/>
</dbReference>
<accession>A0A420WEC6</accession>
<keyword evidence="6" id="KW-1185">Reference proteome</keyword>
<dbReference type="Pfam" id="PF12802">
    <property type="entry name" value="MarR_2"/>
    <property type="match status" value="1"/>
</dbReference>
<reference evidence="5 6" key="1">
    <citation type="submission" date="2018-10" db="EMBL/GenBank/DDBJ databases">
        <title>Genomic Encyclopedia of Type Strains, Phase IV (KMG-IV): sequencing the most valuable type-strain genomes for metagenomic binning, comparative biology and taxonomic classification.</title>
        <authorList>
            <person name="Goeker M."/>
        </authorList>
    </citation>
    <scope>NUCLEOTIDE SEQUENCE [LARGE SCALE GENOMIC DNA]</scope>
    <source>
        <strain evidence="5 6">DSM 22008</strain>
    </source>
</reference>
<evidence type="ECO:0000313" key="6">
    <source>
        <dbReference type="Proteomes" id="UP000282211"/>
    </source>
</evidence>
<sequence>MAIARTVDRRLFFVLDRVHTRLAQQAETLLSKGSNVSRSQALVLVFLGYNDNCRMSDLADGTGRNNAAVSGLVERMEKAGLVERRPSYGDRRVKTVALTPQGWAKREDVMNDVRDFNAQLVKGLNEKEVETVLKFLRLAAENVS</sequence>
<dbReference type="Gene3D" id="1.10.10.10">
    <property type="entry name" value="Winged helix-like DNA-binding domain superfamily/Winged helix DNA-binding domain"/>
    <property type="match status" value="1"/>
</dbReference>
<dbReference type="PANTHER" id="PTHR33164">
    <property type="entry name" value="TRANSCRIPTIONAL REGULATOR, MARR FAMILY"/>
    <property type="match status" value="1"/>
</dbReference>
<dbReference type="SMART" id="SM00347">
    <property type="entry name" value="HTH_MARR"/>
    <property type="match status" value="1"/>
</dbReference>
<feature type="domain" description="HTH marR-type" evidence="4">
    <location>
        <begin position="8"/>
        <end position="141"/>
    </location>
</feature>
<dbReference type="OrthoDB" id="582199at2"/>
<evidence type="ECO:0000256" key="1">
    <source>
        <dbReference type="ARBA" id="ARBA00023015"/>
    </source>
</evidence>
<keyword evidence="3" id="KW-0804">Transcription</keyword>
<dbReference type="InterPro" id="IPR000835">
    <property type="entry name" value="HTH_MarR-typ"/>
</dbReference>
<dbReference type="InterPro" id="IPR039422">
    <property type="entry name" value="MarR/SlyA-like"/>
</dbReference>
<organism evidence="5 6">
    <name type="scientific">Litorimonas taeanensis</name>
    <dbReference type="NCBI Taxonomy" id="568099"/>
    <lineage>
        <taxon>Bacteria</taxon>
        <taxon>Pseudomonadati</taxon>
        <taxon>Pseudomonadota</taxon>
        <taxon>Alphaproteobacteria</taxon>
        <taxon>Maricaulales</taxon>
        <taxon>Robiginitomaculaceae</taxon>
    </lineage>
</organism>
<dbReference type="SUPFAM" id="SSF46785">
    <property type="entry name" value="Winged helix' DNA-binding domain"/>
    <property type="match status" value="1"/>
</dbReference>
<keyword evidence="1" id="KW-0805">Transcription regulation</keyword>